<sequence>MKLKLNVEVYAVIEAYIEANLHLFCLVKVDAEVIVEIKAAIKACIDLAFNTDIDAIAIDLHAPIELIVKKLVVNVDTNVLAKICATLQVAGLIDANVNLDVQANLNVDVLVEKLVNIDVAIALLVKALLAINVGQGPAEL</sequence>
<name>A0A9P6JHK5_9FUNG</name>
<reference evidence="1" key="1">
    <citation type="journal article" date="2020" name="Fungal Divers.">
        <title>Resolving the Mortierellaceae phylogeny through synthesis of multi-gene phylogenetics and phylogenomics.</title>
        <authorList>
            <person name="Vandepol N."/>
            <person name="Liber J."/>
            <person name="Desiro A."/>
            <person name="Na H."/>
            <person name="Kennedy M."/>
            <person name="Barry K."/>
            <person name="Grigoriev I.V."/>
            <person name="Miller A.N."/>
            <person name="O'Donnell K."/>
            <person name="Stajich J.E."/>
            <person name="Bonito G."/>
        </authorList>
    </citation>
    <scope>NUCLEOTIDE SEQUENCE</scope>
    <source>
        <strain evidence="1">MES-2147</strain>
    </source>
</reference>
<dbReference type="Proteomes" id="UP000749646">
    <property type="component" value="Unassembled WGS sequence"/>
</dbReference>
<organism evidence="1 2">
    <name type="scientific">Modicella reniformis</name>
    <dbReference type="NCBI Taxonomy" id="1440133"/>
    <lineage>
        <taxon>Eukaryota</taxon>
        <taxon>Fungi</taxon>
        <taxon>Fungi incertae sedis</taxon>
        <taxon>Mucoromycota</taxon>
        <taxon>Mortierellomycotina</taxon>
        <taxon>Mortierellomycetes</taxon>
        <taxon>Mortierellales</taxon>
        <taxon>Mortierellaceae</taxon>
        <taxon>Modicella</taxon>
    </lineage>
</organism>
<protein>
    <submittedName>
        <fullName evidence="1">Uncharacterized protein</fullName>
    </submittedName>
</protein>
<comment type="caution">
    <text evidence="1">The sequence shown here is derived from an EMBL/GenBank/DDBJ whole genome shotgun (WGS) entry which is preliminary data.</text>
</comment>
<dbReference type="AlphaFoldDB" id="A0A9P6JHK5"/>
<accession>A0A9P6JHK5</accession>
<dbReference type="EMBL" id="JAAAHW010003911">
    <property type="protein sequence ID" value="KAF9980075.1"/>
    <property type="molecule type" value="Genomic_DNA"/>
</dbReference>
<evidence type="ECO:0000313" key="2">
    <source>
        <dbReference type="Proteomes" id="UP000749646"/>
    </source>
</evidence>
<proteinExistence type="predicted"/>
<gene>
    <name evidence="1" type="ORF">BGZ65_005586</name>
</gene>
<dbReference type="OrthoDB" id="2491343at2759"/>
<keyword evidence="2" id="KW-1185">Reference proteome</keyword>
<evidence type="ECO:0000313" key="1">
    <source>
        <dbReference type="EMBL" id="KAF9980075.1"/>
    </source>
</evidence>